<dbReference type="InterPro" id="IPR013216">
    <property type="entry name" value="Methyltransf_11"/>
</dbReference>
<protein>
    <recommendedName>
        <fullName evidence="1">Methyltransferase type 11 domain-containing protein</fullName>
    </recommendedName>
</protein>
<feature type="domain" description="Methyltransferase type 11" evidence="1">
    <location>
        <begin position="39"/>
        <end position="116"/>
    </location>
</feature>
<dbReference type="InterPro" id="IPR029063">
    <property type="entry name" value="SAM-dependent_MTases_sf"/>
</dbReference>
<organism evidence="2">
    <name type="scientific">marine sediment metagenome</name>
    <dbReference type="NCBI Taxonomy" id="412755"/>
    <lineage>
        <taxon>unclassified sequences</taxon>
        <taxon>metagenomes</taxon>
        <taxon>ecological metagenomes</taxon>
    </lineage>
</organism>
<dbReference type="SUPFAM" id="SSF53335">
    <property type="entry name" value="S-adenosyl-L-methionine-dependent methyltransferases"/>
    <property type="match status" value="1"/>
</dbReference>
<dbReference type="Pfam" id="PF08241">
    <property type="entry name" value="Methyltransf_11"/>
    <property type="match status" value="1"/>
</dbReference>
<comment type="caution">
    <text evidence="2">The sequence shown here is derived from an EMBL/GenBank/DDBJ whole genome shotgun (WGS) entry which is preliminary data.</text>
</comment>
<gene>
    <name evidence="2" type="ORF">S01H4_17061</name>
</gene>
<dbReference type="AlphaFoldDB" id="X0YR89"/>
<reference evidence="2" key="1">
    <citation type="journal article" date="2014" name="Front. Microbiol.">
        <title>High frequency of phylogenetically diverse reductive dehalogenase-homologous genes in deep subseafloor sedimentary metagenomes.</title>
        <authorList>
            <person name="Kawai M."/>
            <person name="Futagami T."/>
            <person name="Toyoda A."/>
            <person name="Takaki Y."/>
            <person name="Nishi S."/>
            <person name="Hori S."/>
            <person name="Arai W."/>
            <person name="Tsubouchi T."/>
            <person name="Morono Y."/>
            <person name="Uchiyama I."/>
            <person name="Ito T."/>
            <person name="Fujiyama A."/>
            <person name="Inagaki F."/>
            <person name="Takami H."/>
        </authorList>
    </citation>
    <scope>NUCLEOTIDE SEQUENCE</scope>
    <source>
        <strain evidence="2">Expedition CK06-06</strain>
    </source>
</reference>
<sequence>MKHYTNNWHLTLFKKSILKQQKLKAISLFLGRTSGKKCLDIGGDNGIISYFLRERGGEWTSADLEDAAVCSIRALVETNVYKIDGKSTPFANNTFDTVVIIDFLEHISTDALFIEEL</sequence>
<accession>X0YR89</accession>
<dbReference type="Gene3D" id="3.40.50.150">
    <property type="entry name" value="Vaccinia Virus protein VP39"/>
    <property type="match status" value="1"/>
</dbReference>
<feature type="non-terminal residue" evidence="2">
    <location>
        <position position="117"/>
    </location>
</feature>
<dbReference type="GO" id="GO:0008757">
    <property type="term" value="F:S-adenosylmethionine-dependent methyltransferase activity"/>
    <property type="evidence" value="ECO:0007669"/>
    <property type="project" value="InterPro"/>
</dbReference>
<dbReference type="EMBL" id="BART01007502">
    <property type="protein sequence ID" value="GAG58859.1"/>
    <property type="molecule type" value="Genomic_DNA"/>
</dbReference>
<evidence type="ECO:0000313" key="2">
    <source>
        <dbReference type="EMBL" id="GAG58859.1"/>
    </source>
</evidence>
<evidence type="ECO:0000259" key="1">
    <source>
        <dbReference type="Pfam" id="PF08241"/>
    </source>
</evidence>
<name>X0YR89_9ZZZZ</name>
<proteinExistence type="predicted"/>